<dbReference type="Proteomes" id="UP001501576">
    <property type="component" value="Unassembled WGS sequence"/>
</dbReference>
<dbReference type="GeneID" id="97434253"/>
<dbReference type="InterPro" id="IPR049244">
    <property type="entry name" value="DUF6879"/>
</dbReference>
<dbReference type="EMBL" id="BAAABZ010000045">
    <property type="protein sequence ID" value="GAA0538723.1"/>
    <property type="molecule type" value="Genomic_DNA"/>
</dbReference>
<evidence type="ECO:0000259" key="1">
    <source>
        <dbReference type="Pfam" id="PF21806"/>
    </source>
</evidence>
<proteinExistence type="predicted"/>
<organism evidence="2 3">
    <name type="scientific">Streptomyces mordarskii</name>
    <dbReference type="NCBI Taxonomy" id="1226758"/>
    <lineage>
        <taxon>Bacteria</taxon>
        <taxon>Bacillati</taxon>
        <taxon>Actinomycetota</taxon>
        <taxon>Actinomycetes</taxon>
        <taxon>Kitasatosporales</taxon>
        <taxon>Streptomycetaceae</taxon>
        <taxon>Streptomyces</taxon>
    </lineage>
</organism>
<evidence type="ECO:0000313" key="2">
    <source>
        <dbReference type="EMBL" id="GAA0538723.1"/>
    </source>
</evidence>
<name>A0ABN1DAT5_9ACTN</name>
<feature type="domain" description="DUF6879" evidence="1">
    <location>
        <begin position="7"/>
        <end position="169"/>
    </location>
</feature>
<sequence>MATAVRQALINARRSAVHLEMRDIYTPGDPDFADWRAGVRFDPAERWRSWFDLVVSTVSRGVRMRRARIISEPVSEYIRYEYDVTGRHNVAAGEEVRWLPRRRAADLALPGADFWLIDEQVVIFDHFDGDGNWNPATDMEIRTDPDTVGLAASAFESVWERALPHAQYRPR</sequence>
<keyword evidence="3" id="KW-1185">Reference proteome</keyword>
<reference evidence="2 3" key="1">
    <citation type="journal article" date="2019" name="Int. J. Syst. Evol. Microbiol.">
        <title>The Global Catalogue of Microorganisms (GCM) 10K type strain sequencing project: providing services to taxonomists for standard genome sequencing and annotation.</title>
        <authorList>
            <consortium name="The Broad Institute Genomics Platform"/>
            <consortium name="The Broad Institute Genome Sequencing Center for Infectious Disease"/>
            <person name="Wu L."/>
            <person name="Ma J."/>
        </authorList>
    </citation>
    <scope>NUCLEOTIDE SEQUENCE [LARGE SCALE GENOMIC DNA]</scope>
    <source>
        <strain evidence="2 3">JCM 5052</strain>
    </source>
</reference>
<dbReference type="Pfam" id="PF21806">
    <property type="entry name" value="DUF6879"/>
    <property type="match status" value="1"/>
</dbReference>
<evidence type="ECO:0000313" key="3">
    <source>
        <dbReference type="Proteomes" id="UP001501576"/>
    </source>
</evidence>
<protein>
    <recommendedName>
        <fullName evidence="1">DUF6879 domain-containing protein</fullName>
    </recommendedName>
</protein>
<comment type="caution">
    <text evidence="2">The sequence shown here is derived from an EMBL/GenBank/DDBJ whole genome shotgun (WGS) entry which is preliminary data.</text>
</comment>
<gene>
    <name evidence="2" type="ORF">GCM10010390_45830</name>
</gene>
<dbReference type="RefSeq" id="WP_346160175.1">
    <property type="nucleotide sequence ID" value="NZ_BAAABZ010000045.1"/>
</dbReference>
<accession>A0ABN1DAT5</accession>